<dbReference type="PATRIC" id="fig|1359175.3.peg.1353"/>
<dbReference type="GeneID" id="89459023"/>
<gene>
    <name evidence="7" type="ORF">OTSTA716_0121</name>
</gene>
<dbReference type="Proteomes" id="UP000033671">
    <property type="component" value="Unassembled WGS sequence"/>
</dbReference>
<dbReference type="SUPFAM" id="SSF54427">
    <property type="entry name" value="NTF2-like"/>
    <property type="match status" value="1"/>
</dbReference>
<comment type="caution">
    <text evidence="7">The sequence shown here is derived from an EMBL/GenBank/DDBJ whole genome shotgun (WGS) entry which is preliminary data.</text>
</comment>
<evidence type="ECO:0000256" key="5">
    <source>
        <dbReference type="SAM" id="Phobius"/>
    </source>
</evidence>
<dbReference type="RefSeq" id="WP_052692605.1">
    <property type="nucleotide sequence ID" value="NZ_LAOA01000002.1"/>
</dbReference>
<name>A0A0F3PCI9_ORITS</name>
<evidence type="ECO:0000313" key="8">
    <source>
        <dbReference type="Proteomes" id="UP000033671"/>
    </source>
</evidence>
<dbReference type="AlphaFoldDB" id="A0A0F3PCI9"/>
<sequence length="233" mass="27134">MLMDNSEIAVDIKNSKYFQDAYRWYKAKYLYPLLHRSVVFIILALLLLLIVLSIINVYSLLPVTQSLKYIISVDEKFNAAAKITPADQVLKNPLQSIVKILAESYVVKRESYNYNQLASQFQYIKNRSTRGIFRQFVNYMSLQNYQSPVLRYQKTAKRKIKILSSVFLNNDELAVYFHSCAIDDKGNMVEDMKWKANIIFETDQVNLNAASGSIFKFFVTDYKITLLQNNNEK</sequence>
<evidence type="ECO:0000313" key="7">
    <source>
        <dbReference type="EMBL" id="KJV77642.1"/>
    </source>
</evidence>
<proteinExistence type="predicted"/>
<evidence type="ECO:0000259" key="6">
    <source>
        <dbReference type="Pfam" id="PF04335"/>
    </source>
</evidence>
<dbReference type="Gene3D" id="3.10.450.230">
    <property type="entry name" value="VirB8 protein"/>
    <property type="match status" value="1"/>
</dbReference>
<feature type="transmembrane region" description="Helical" evidence="5">
    <location>
        <begin position="38"/>
        <end position="61"/>
    </location>
</feature>
<organism evidence="7 8">
    <name type="scientific">Orientia tsutsugamushi str. TA716</name>
    <dbReference type="NCBI Taxonomy" id="1359175"/>
    <lineage>
        <taxon>Bacteria</taxon>
        <taxon>Pseudomonadati</taxon>
        <taxon>Pseudomonadota</taxon>
        <taxon>Alphaproteobacteria</taxon>
        <taxon>Rickettsiales</taxon>
        <taxon>Rickettsiaceae</taxon>
        <taxon>Rickettsieae</taxon>
        <taxon>Orientia</taxon>
    </lineage>
</organism>
<accession>A0A0F3PCI9</accession>
<reference evidence="7 8" key="1">
    <citation type="submission" date="2015-01" db="EMBL/GenBank/DDBJ databases">
        <title>Genome Sequencing of Rickettsiales.</title>
        <authorList>
            <person name="Daugherty S.C."/>
            <person name="Su Q."/>
            <person name="Abolude K."/>
            <person name="Beier-Sexton M."/>
            <person name="Carlyon J.A."/>
            <person name="Carter R."/>
            <person name="Day N.P."/>
            <person name="Dumler S.J."/>
            <person name="Dyachenko V."/>
            <person name="Godinez A."/>
            <person name="Kurtti T.J."/>
            <person name="Lichay M."/>
            <person name="Mullins K.E."/>
            <person name="Ott S."/>
            <person name="Pappas-Brown V."/>
            <person name="Paris D.H."/>
            <person name="Patel P."/>
            <person name="Richards A.L."/>
            <person name="Sadzewicz L."/>
            <person name="Sears K."/>
            <person name="Seidman D."/>
            <person name="Sengamalay N."/>
            <person name="Stenos J."/>
            <person name="Tallon L.J."/>
            <person name="Vincent G."/>
            <person name="Fraser C.M."/>
            <person name="Munderloh U."/>
            <person name="Dunning-Hotopp J.C."/>
        </authorList>
    </citation>
    <scope>NUCLEOTIDE SEQUENCE [LARGE SCALE GENOMIC DNA]</scope>
    <source>
        <strain evidence="7 8">TA716</strain>
    </source>
</reference>
<protein>
    <submittedName>
        <fullName evidence="7">VirB8 family protein</fullName>
    </submittedName>
</protein>
<dbReference type="CDD" id="cd16424">
    <property type="entry name" value="VirB8"/>
    <property type="match status" value="1"/>
</dbReference>
<dbReference type="InterPro" id="IPR032710">
    <property type="entry name" value="NTF2-like_dom_sf"/>
</dbReference>
<feature type="domain" description="Bacterial virulence protein VirB8" evidence="6">
    <location>
        <begin position="21"/>
        <end position="206"/>
    </location>
</feature>
<keyword evidence="3 5" id="KW-1133">Transmembrane helix</keyword>
<comment type="subcellular location">
    <subcellularLocation>
        <location evidence="1">Membrane</location>
        <topology evidence="1">Single-pass membrane protein</topology>
    </subcellularLocation>
</comment>
<evidence type="ECO:0000256" key="1">
    <source>
        <dbReference type="ARBA" id="ARBA00004167"/>
    </source>
</evidence>
<dbReference type="Pfam" id="PF04335">
    <property type="entry name" value="VirB8"/>
    <property type="match status" value="1"/>
</dbReference>
<dbReference type="EMBL" id="LAOA01000002">
    <property type="protein sequence ID" value="KJV77642.1"/>
    <property type="molecule type" value="Genomic_DNA"/>
</dbReference>
<evidence type="ECO:0000256" key="4">
    <source>
        <dbReference type="ARBA" id="ARBA00023136"/>
    </source>
</evidence>
<evidence type="ECO:0000256" key="3">
    <source>
        <dbReference type="ARBA" id="ARBA00022989"/>
    </source>
</evidence>
<dbReference type="GO" id="GO:0016020">
    <property type="term" value="C:membrane"/>
    <property type="evidence" value="ECO:0007669"/>
    <property type="project" value="UniProtKB-SubCell"/>
</dbReference>
<dbReference type="InterPro" id="IPR007430">
    <property type="entry name" value="VirB8"/>
</dbReference>
<keyword evidence="2 5" id="KW-0812">Transmembrane</keyword>
<evidence type="ECO:0000256" key="2">
    <source>
        <dbReference type="ARBA" id="ARBA00022692"/>
    </source>
</evidence>
<keyword evidence="4 5" id="KW-0472">Membrane</keyword>